<comment type="caution">
    <text evidence="6">The sequence shown here is derived from an EMBL/GenBank/DDBJ whole genome shotgun (WGS) entry which is preliminary data.</text>
</comment>
<feature type="region of interest" description="Disordered" evidence="3">
    <location>
        <begin position="204"/>
        <end position="225"/>
    </location>
</feature>
<accession>A0A507AT56</accession>
<dbReference type="Pfam" id="PF12796">
    <property type="entry name" value="Ank_2"/>
    <property type="match status" value="2"/>
</dbReference>
<dbReference type="Gene3D" id="3.40.50.1580">
    <property type="entry name" value="Nucleoside phosphorylase domain"/>
    <property type="match status" value="1"/>
</dbReference>
<sequence>MSQTGRKDYTHGDYAVGWVCALSKEQTAAIAMLDDEHDKLPKPSNDHNTYTLGSIGRHNIVIACLPMGKIGTNSAATAVANMVSTFPSIKFALMVGIGGGIPSNKVRLGDVVVSSPVATYPGVVQWDKGKATEGGSFERIGALNNPPSSLLTALTVMKSYHELHGHQIQHYLDEMTEKYPKLARRYLRSDSLKDVLFKAGYGHVSKPPSNDTDSDGVYDDDDDDEEDCQFCDKSQMVKRKPRDMQIHYGLIASGNQVIKDAEFRDRLNKELDGKVLCVEMEAAGLMDNFPCLVIRGICDYADSHKNMAWQEHAAAVAAAYAKELLQHVQPSDVDGEHSIKDLIQQAANVVQVKAKIDSGEDRKILEWLTPMDYGLQQSDYLKRRQKGTGQWLLDSNEFQDWLSTSGQTLFCPGIPGTGKTILTSMVIDHLFTRFYSNPDIGIAYIYCNYQRQNEQNIDNLLASILKQLAESQPSLQDPVRDLYDRHEKRKTRPSYDEISRVLQSVVDTYSRTFIIVDALDECQAADSCRTRFLSELFHLRGNGLVSILVTSRDLPEISSHFEEKCTRREIRATTDDITRYLEGSMESLPSVVQEDKGLQREIVIGIAESVDGMFLLAQIYIKLLEDRLTVNDVRSALTVFSKQQSSSGGYERTKILEFAYGQALERINKQMQGQKKLALKVLSWITCAKRRLTLSELQHALATKPGRDSLDEGDLPHIKDLVSFCAGLVTVDKESKIIRLVHYTTQEYLVRTQDQWFPDAGVEIGMACVTYLSFRVFETGACDTSQEFDQRLLSNPLYDYAARHWGLHIPYETGSDQVVINFLQNQKKIDASVQALMARMLHAPRIEVPKRMIGLHLVGYFGLSKAVDILVAAGQCVNAQDFNRSTPLIYAGRNGDKTTVKRLLAAGADINAPDEHGYTALCVAAVRGHLQGVERLLAAGADINAVYKDGRTVLHQVASFGRLDVIERLLAAGADINAVDKDGRTVLHEAASFGRLEVIEGLLAAGADINTVDKDGYTVLHKAALFGRLGAVEGLLAAGADINAPGSSQGGKTALQLAAERGHRKVVERLRAANPWTKA</sequence>
<dbReference type="EMBL" id="SKBQ01000030">
    <property type="protein sequence ID" value="TPX13995.1"/>
    <property type="molecule type" value="Genomic_DNA"/>
</dbReference>
<reference evidence="6 7" key="1">
    <citation type="submission" date="2019-06" db="EMBL/GenBank/DDBJ databases">
        <title>Draft genome sequence of the filamentous fungus Phialemoniopsis curvata isolated from diesel fuel.</title>
        <authorList>
            <person name="Varaljay V.A."/>
            <person name="Lyon W.J."/>
            <person name="Crouch A.L."/>
            <person name="Drake C.E."/>
            <person name="Hollomon J.M."/>
            <person name="Nadeau L.J."/>
            <person name="Nunn H.S."/>
            <person name="Stevenson B.S."/>
            <person name="Bojanowski C.L."/>
            <person name="Crookes-Goodson W.J."/>
        </authorList>
    </citation>
    <scope>NUCLEOTIDE SEQUENCE [LARGE SCALE GENOMIC DNA]</scope>
    <source>
        <strain evidence="6 7">D216</strain>
    </source>
</reference>
<evidence type="ECO:0000256" key="1">
    <source>
        <dbReference type="ARBA" id="ARBA00022737"/>
    </source>
</evidence>
<dbReference type="GO" id="GO:0009116">
    <property type="term" value="P:nucleoside metabolic process"/>
    <property type="evidence" value="ECO:0007669"/>
    <property type="project" value="InterPro"/>
</dbReference>
<protein>
    <submittedName>
        <fullName evidence="6">Uncharacterized protein</fullName>
    </submittedName>
</protein>
<dbReference type="InterPro" id="IPR056884">
    <property type="entry name" value="NPHP3-like_N"/>
</dbReference>
<name>A0A507AT56_9PEZI</name>
<feature type="repeat" description="ANK" evidence="2">
    <location>
        <begin position="982"/>
        <end position="1014"/>
    </location>
</feature>
<dbReference type="InterPro" id="IPR036770">
    <property type="entry name" value="Ankyrin_rpt-contain_sf"/>
</dbReference>
<dbReference type="Gene3D" id="1.25.40.20">
    <property type="entry name" value="Ankyrin repeat-containing domain"/>
    <property type="match status" value="3"/>
</dbReference>
<feature type="domain" description="Nephrocystin 3-like N-terminal" evidence="5">
    <location>
        <begin position="387"/>
        <end position="552"/>
    </location>
</feature>
<dbReference type="Pfam" id="PF00023">
    <property type="entry name" value="Ank"/>
    <property type="match status" value="1"/>
</dbReference>
<dbReference type="Pfam" id="PF24883">
    <property type="entry name" value="NPHP3_N"/>
    <property type="match status" value="1"/>
</dbReference>
<feature type="repeat" description="ANK" evidence="2">
    <location>
        <begin position="916"/>
        <end position="948"/>
    </location>
</feature>
<dbReference type="PRINTS" id="PR01415">
    <property type="entry name" value="ANKYRIN"/>
</dbReference>
<dbReference type="Gene3D" id="3.40.50.300">
    <property type="entry name" value="P-loop containing nucleotide triphosphate hydrolases"/>
    <property type="match status" value="1"/>
</dbReference>
<gene>
    <name evidence="6" type="ORF">E0L32_005695</name>
</gene>
<dbReference type="InterPro" id="IPR002110">
    <property type="entry name" value="Ankyrin_rpt"/>
</dbReference>
<dbReference type="GO" id="GO:0003824">
    <property type="term" value="F:catalytic activity"/>
    <property type="evidence" value="ECO:0007669"/>
    <property type="project" value="InterPro"/>
</dbReference>
<dbReference type="PROSITE" id="PS50297">
    <property type="entry name" value="ANK_REP_REGION"/>
    <property type="match status" value="5"/>
</dbReference>
<evidence type="ECO:0000313" key="6">
    <source>
        <dbReference type="EMBL" id="TPX13995.1"/>
    </source>
</evidence>
<dbReference type="InterPro" id="IPR054471">
    <property type="entry name" value="GPIID_WHD"/>
</dbReference>
<dbReference type="PANTHER" id="PTHR46082">
    <property type="entry name" value="ATP/GTP-BINDING PROTEIN-RELATED"/>
    <property type="match status" value="1"/>
</dbReference>
<keyword evidence="2" id="KW-0040">ANK repeat</keyword>
<dbReference type="InterPro" id="IPR053137">
    <property type="entry name" value="NLR-like"/>
</dbReference>
<feature type="domain" description="GPI inositol-deacylase winged helix" evidence="4">
    <location>
        <begin position="671"/>
        <end position="751"/>
    </location>
</feature>
<feature type="repeat" description="ANK" evidence="2">
    <location>
        <begin position="1015"/>
        <end position="1047"/>
    </location>
</feature>
<dbReference type="AlphaFoldDB" id="A0A507AT56"/>
<dbReference type="Pfam" id="PF22939">
    <property type="entry name" value="WHD_GPIID"/>
    <property type="match status" value="1"/>
</dbReference>
<dbReference type="SUPFAM" id="SSF53167">
    <property type="entry name" value="Purine and uridine phosphorylases"/>
    <property type="match status" value="1"/>
</dbReference>
<evidence type="ECO:0000256" key="2">
    <source>
        <dbReference type="PROSITE-ProRule" id="PRU00023"/>
    </source>
</evidence>
<keyword evidence="1" id="KW-0677">Repeat</keyword>
<dbReference type="InParanoid" id="A0A507AT56"/>
<dbReference type="GeneID" id="41973142"/>
<dbReference type="SMART" id="SM00248">
    <property type="entry name" value="ANK"/>
    <property type="match status" value="7"/>
</dbReference>
<organism evidence="6 7">
    <name type="scientific">Thyridium curvatum</name>
    <dbReference type="NCBI Taxonomy" id="1093900"/>
    <lineage>
        <taxon>Eukaryota</taxon>
        <taxon>Fungi</taxon>
        <taxon>Dikarya</taxon>
        <taxon>Ascomycota</taxon>
        <taxon>Pezizomycotina</taxon>
        <taxon>Sordariomycetes</taxon>
        <taxon>Sordariomycetidae</taxon>
        <taxon>Thyridiales</taxon>
        <taxon>Thyridiaceae</taxon>
        <taxon>Thyridium</taxon>
    </lineage>
</organism>
<dbReference type="STRING" id="1093900.A0A507AT56"/>
<keyword evidence="7" id="KW-1185">Reference proteome</keyword>
<dbReference type="PROSITE" id="PS50088">
    <property type="entry name" value="ANK_REPEAT"/>
    <property type="match status" value="5"/>
</dbReference>
<evidence type="ECO:0000259" key="4">
    <source>
        <dbReference type="Pfam" id="PF22939"/>
    </source>
</evidence>
<dbReference type="OrthoDB" id="20872at2759"/>
<feature type="repeat" description="ANK" evidence="2">
    <location>
        <begin position="883"/>
        <end position="915"/>
    </location>
</feature>
<dbReference type="Proteomes" id="UP000319257">
    <property type="component" value="Unassembled WGS sequence"/>
</dbReference>
<dbReference type="SUPFAM" id="SSF48403">
    <property type="entry name" value="Ankyrin repeat"/>
    <property type="match status" value="1"/>
</dbReference>
<evidence type="ECO:0000313" key="7">
    <source>
        <dbReference type="Proteomes" id="UP000319257"/>
    </source>
</evidence>
<evidence type="ECO:0000256" key="3">
    <source>
        <dbReference type="SAM" id="MobiDB-lite"/>
    </source>
</evidence>
<dbReference type="InterPro" id="IPR027417">
    <property type="entry name" value="P-loop_NTPase"/>
</dbReference>
<dbReference type="PANTHER" id="PTHR46082:SF11">
    <property type="entry name" value="AAA+ ATPASE DOMAIN-CONTAINING PROTEIN-RELATED"/>
    <property type="match status" value="1"/>
</dbReference>
<dbReference type="InterPro" id="IPR035994">
    <property type="entry name" value="Nucleoside_phosphorylase_sf"/>
</dbReference>
<dbReference type="SUPFAM" id="SSF52540">
    <property type="entry name" value="P-loop containing nucleoside triphosphate hydrolases"/>
    <property type="match status" value="1"/>
</dbReference>
<feature type="repeat" description="ANK" evidence="2">
    <location>
        <begin position="949"/>
        <end position="981"/>
    </location>
</feature>
<feature type="compositionally biased region" description="Acidic residues" evidence="3">
    <location>
        <begin position="212"/>
        <end position="225"/>
    </location>
</feature>
<proteinExistence type="predicted"/>
<dbReference type="RefSeq" id="XP_030995706.1">
    <property type="nucleotide sequence ID" value="XM_031140245.1"/>
</dbReference>
<evidence type="ECO:0000259" key="5">
    <source>
        <dbReference type="Pfam" id="PF24883"/>
    </source>
</evidence>